<evidence type="ECO:0000313" key="1">
    <source>
        <dbReference type="EMBL" id="EQB46585.1"/>
    </source>
</evidence>
<sequence length="23" mass="2422">MKSASFPGLQAFDKQTAQVQAPA</sequence>
<name>T0LE14_COLGC</name>
<comment type="caution">
    <text evidence="1">The sequence shown here is derived from an EMBL/GenBank/DDBJ whole genome shotgun (WGS) entry which is preliminary data.</text>
</comment>
<dbReference type="EMBL" id="AMYD01003333">
    <property type="protein sequence ID" value="EQB46585.1"/>
    <property type="molecule type" value="Genomic_DNA"/>
</dbReference>
<gene>
    <name evidence="1" type="ORF">CGLO_14353</name>
</gene>
<dbReference type="Proteomes" id="UP000015530">
    <property type="component" value="Unassembled WGS sequence"/>
</dbReference>
<protein>
    <submittedName>
        <fullName evidence="1">Uncharacterized protein</fullName>
    </submittedName>
</protein>
<evidence type="ECO:0000313" key="2">
    <source>
        <dbReference type="Proteomes" id="UP000015530"/>
    </source>
</evidence>
<accession>T0LE14</accession>
<dbReference type="HOGENOM" id="CLU_3423282_0_0_1"/>
<reference evidence="2" key="1">
    <citation type="journal article" date="2013" name="Mol. Plant Microbe Interact.">
        <title>Global aspects of pacC regulation of pathogenicity genes in Colletotrichum gloeosporioides as revealed by transcriptome analysis.</title>
        <authorList>
            <person name="Alkan N."/>
            <person name="Meng X."/>
            <person name="Friedlander G."/>
            <person name="Reuveni E."/>
            <person name="Sukno S."/>
            <person name="Sherman A."/>
            <person name="Thon M."/>
            <person name="Fluhr R."/>
            <person name="Prusky D."/>
        </authorList>
    </citation>
    <scope>NUCLEOTIDE SEQUENCE [LARGE SCALE GENOMIC DNA]</scope>
    <source>
        <strain evidence="2">Cg-14</strain>
    </source>
</reference>
<organism evidence="1 2">
    <name type="scientific">Colletotrichum gloeosporioides (strain Cg-14)</name>
    <name type="common">Anthracnose fungus</name>
    <name type="synonym">Glomerella cingulata</name>
    <dbReference type="NCBI Taxonomy" id="1237896"/>
    <lineage>
        <taxon>Eukaryota</taxon>
        <taxon>Fungi</taxon>
        <taxon>Dikarya</taxon>
        <taxon>Ascomycota</taxon>
        <taxon>Pezizomycotina</taxon>
        <taxon>Sordariomycetes</taxon>
        <taxon>Hypocreomycetidae</taxon>
        <taxon>Glomerellales</taxon>
        <taxon>Glomerellaceae</taxon>
        <taxon>Colletotrichum</taxon>
        <taxon>Colletotrichum gloeosporioides species complex</taxon>
    </lineage>
</organism>
<dbReference type="AlphaFoldDB" id="T0LE14"/>
<proteinExistence type="predicted"/>